<proteinExistence type="predicted"/>
<evidence type="ECO:0000256" key="1">
    <source>
        <dbReference type="SAM" id="MobiDB-lite"/>
    </source>
</evidence>
<dbReference type="OrthoDB" id="104542at2"/>
<feature type="compositionally biased region" description="Gly residues" evidence="1">
    <location>
        <begin position="498"/>
        <end position="511"/>
    </location>
</feature>
<evidence type="ECO:0000313" key="3">
    <source>
        <dbReference type="EMBL" id="PYC75233.1"/>
    </source>
</evidence>
<evidence type="ECO:0000259" key="2">
    <source>
        <dbReference type="Pfam" id="PF25608"/>
    </source>
</evidence>
<comment type="caution">
    <text evidence="3">The sequence shown here is derived from an EMBL/GenBank/DDBJ whole genome shotgun (WGS) entry which is preliminary data.</text>
</comment>
<dbReference type="RefSeq" id="WP_110562433.1">
    <property type="nucleotide sequence ID" value="NZ_PYBV01000005.1"/>
</dbReference>
<name>A0A318NPB5_9ACTN</name>
<dbReference type="Proteomes" id="UP000248333">
    <property type="component" value="Unassembled WGS sequence"/>
</dbReference>
<dbReference type="InterPro" id="IPR009003">
    <property type="entry name" value="Peptidase_S1_PA"/>
</dbReference>
<reference evidence="3 4" key="1">
    <citation type="submission" date="2018-03" db="EMBL/GenBank/DDBJ databases">
        <title>Bioinformatic expansion and discovery of thiopeptide antibiotics.</title>
        <authorList>
            <person name="Schwalen C.J."/>
            <person name="Hudson G.A."/>
            <person name="Mitchell D.A."/>
        </authorList>
    </citation>
    <scope>NUCLEOTIDE SEQUENCE [LARGE SCALE GENOMIC DNA]</scope>
    <source>
        <strain evidence="3 4">NRRL 8041</strain>
    </source>
</reference>
<dbReference type="Gene3D" id="2.40.10.10">
    <property type="entry name" value="Trypsin-like serine proteases"/>
    <property type="match status" value="1"/>
</dbReference>
<evidence type="ECO:0000313" key="4">
    <source>
        <dbReference type="Proteomes" id="UP000248333"/>
    </source>
</evidence>
<keyword evidence="4" id="KW-1185">Reference proteome</keyword>
<feature type="region of interest" description="Disordered" evidence="1">
    <location>
        <begin position="489"/>
        <end position="530"/>
    </location>
</feature>
<protein>
    <recommendedName>
        <fullName evidence="2">Nal1 N-terminal domain-containing protein</fullName>
    </recommendedName>
</protein>
<dbReference type="Pfam" id="PF25608">
    <property type="entry name" value="NAL1_N"/>
    <property type="match status" value="1"/>
</dbReference>
<organism evidence="3 4">
    <name type="scientific">Micromonospora arborensis</name>
    <dbReference type="NCBI Taxonomy" id="2116518"/>
    <lineage>
        <taxon>Bacteria</taxon>
        <taxon>Bacillati</taxon>
        <taxon>Actinomycetota</taxon>
        <taxon>Actinomycetes</taxon>
        <taxon>Micromonosporales</taxon>
        <taxon>Micromonosporaceae</taxon>
        <taxon>Micromonospora</taxon>
    </lineage>
</organism>
<dbReference type="AlphaFoldDB" id="A0A318NPB5"/>
<dbReference type="SUPFAM" id="SSF50494">
    <property type="entry name" value="Trypsin-like serine proteases"/>
    <property type="match status" value="1"/>
</dbReference>
<sequence>MFNPNDDSYVKARALARAARQGPLAGLLGDPNVSGLAYGRREVSGRRTDEPALVVYVVRKVPRQFLPTTRLLPRRVYFGSDFVEVDVVETGPFFAQEFTARERPAPNGVSIAHINVTAGTLGALVTDNTDGSLCILSNNHVLANSNAGVIGDAITQPGSYDGGTAPADTIATLKRFVMINPAGNRVDCAIGQVTQPNDVIDQVKNDIFPVANSDHPAVGLLFAGSCNRTLINPIDEVLRQLDVTFPAGASAIAGVDIGSNVEKVGRTTEYTTSTVTEVDVSASIDYGPGVGVATFEGQIATAHLSEGGDSGSVVYLGGEGGNESACGCASSSTARRVLDRDVDLDVAVEKEFRQRYLQQTRVGRFAVDTYFANEDRLVARARATKLSDADRRHLQKLYDTYAETARAALLQPQRSEATLTTEHLDEARKTLRRFADRLTAEELSAAEEVLALANDAVGRTPVEILRMLDDEQLLHKAQELVERVPTLCAPGSGRRGDGGCGCGGGGSGGDAGQPAAEEPTKPKPKPKRKR</sequence>
<dbReference type="EMBL" id="PYBV01000005">
    <property type="protein sequence ID" value="PYC75233.1"/>
    <property type="molecule type" value="Genomic_DNA"/>
</dbReference>
<dbReference type="InterPro" id="IPR057905">
    <property type="entry name" value="Nal1_N"/>
</dbReference>
<dbReference type="InterPro" id="IPR043504">
    <property type="entry name" value="Peptidase_S1_PA_chymotrypsin"/>
</dbReference>
<accession>A0A318NPB5</accession>
<feature type="domain" description="Nal1 N-terminal" evidence="2">
    <location>
        <begin position="35"/>
        <end position="77"/>
    </location>
</feature>
<gene>
    <name evidence="3" type="ORF">C7C45_05030</name>
</gene>